<name>A8YD30_MICA7</name>
<organism evidence="2">
    <name type="scientific">Microcystis aeruginosa (strain PCC 7806)</name>
    <dbReference type="NCBI Taxonomy" id="267872"/>
    <lineage>
        <taxon>Bacteria</taxon>
        <taxon>Bacillati</taxon>
        <taxon>Cyanobacteriota</taxon>
        <taxon>Cyanophyceae</taxon>
        <taxon>Oscillatoriophycideae</taxon>
        <taxon>Chroococcales</taxon>
        <taxon>Microcystaceae</taxon>
        <taxon>Microcystis</taxon>
    </lineage>
</organism>
<dbReference type="InterPro" id="IPR008538">
    <property type="entry name" value="Uma2"/>
</dbReference>
<dbReference type="Gene3D" id="3.90.1570.10">
    <property type="entry name" value="tt1808, chain A"/>
    <property type="match status" value="1"/>
</dbReference>
<evidence type="ECO:0000259" key="1">
    <source>
        <dbReference type="Pfam" id="PF05685"/>
    </source>
</evidence>
<dbReference type="InterPro" id="IPR012296">
    <property type="entry name" value="Nuclease_put_TT1808"/>
</dbReference>
<accession>A8YD30</accession>
<evidence type="ECO:0000313" key="2">
    <source>
        <dbReference type="EMBL" id="CAO86806.1"/>
    </source>
</evidence>
<dbReference type="PANTHER" id="PTHR47152:SF1">
    <property type="entry name" value="SLL1186 PROTEIN"/>
    <property type="match status" value="1"/>
</dbReference>
<reference evidence="2" key="1">
    <citation type="submission" date="2007-08" db="EMBL/GenBank/DDBJ databases">
        <authorList>
            <person name="Frangeul L."/>
        </authorList>
    </citation>
    <scope>NUCLEOTIDE SEQUENCE</scope>
    <source>
        <strain evidence="2">PCC 7806</strain>
    </source>
</reference>
<dbReference type="Pfam" id="PF05685">
    <property type="entry name" value="Uma2"/>
    <property type="match status" value="1"/>
</dbReference>
<dbReference type="InterPro" id="IPR011335">
    <property type="entry name" value="Restrct_endonuc-II-like"/>
</dbReference>
<sequence>MSRQILMLLALKQLTVTPGDRLLLTSLTWQDYETILDELGDRRSIRLSYSQGTLEAMTPLFIHENTKVLIGDLVKVLLDELGLDYEPAGSTTFKNQQMDQGIEPDESFYIENCNAIRGKTRLDLTIDPPPDLAIEIDITKRTRFNNYERLGVPELWRYNGERLEINVLQGSEYVESCQSRLFSQFNLIEKIPETLQNSQKIGSAMALRQFRIWVKQTLNP</sequence>
<protein>
    <submittedName>
        <fullName evidence="2">Similar to tr|A0ZAC7|A0ZAC7_NODSP Hypothetical protein</fullName>
    </submittedName>
</protein>
<proteinExistence type="predicted"/>
<dbReference type="PANTHER" id="PTHR47152">
    <property type="entry name" value="SLR2084 PROTEIN-RELATED"/>
    <property type="match status" value="1"/>
</dbReference>
<dbReference type="EMBL" id="AM778919">
    <property type="protein sequence ID" value="CAO86806.1"/>
    <property type="molecule type" value="Genomic_DNA"/>
</dbReference>
<dbReference type="AlphaFoldDB" id="A8YD30"/>
<dbReference type="SUPFAM" id="SSF52980">
    <property type="entry name" value="Restriction endonuclease-like"/>
    <property type="match status" value="1"/>
</dbReference>
<feature type="domain" description="Putative restriction endonuclease" evidence="1">
    <location>
        <begin position="29"/>
        <end position="175"/>
    </location>
</feature>
<gene>
    <name evidence="2" type="ORF">IPF_976</name>
</gene>
<dbReference type="CDD" id="cd06260">
    <property type="entry name" value="DUF820-like"/>
    <property type="match status" value="1"/>
</dbReference>